<feature type="transmembrane region" description="Helical" evidence="1">
    <location>
        <begin position="117"/>
        <end position="136"/>
    </location>
</feature>
<dbReference type="RefSeq" id="WP_386128219.1">
    <property type="nucleotide sequence ID" value="NZ_JBHTJL010000009.1"/>
</dbReference>
<evidence type="ECO:0008006" key="4">
    <source>
        <dbReference type="Google" id="ProtNLM"/>
    </source>
</evidence>
<keyword evidence="3" id="KW-1185">Reference proteome</keyword>
<dbReference type="Proteomes" id="UP001597013">
    <property type="component" value="Unassembled WGS sequence"/>
</dbReference>
<gene>
    <name evidence="2" type="ORF">ACFQ1Q_03995</name>
</gene>
<feature type="transmembrane region" description="Helical" evidence="1">
    <location>
        <begin position="6"/>
        <end position="23"/>
    </location>
</feature>
<accession>A0ABW3N835</accession>
<evidence type="ECO:0000256" key="1">
    <source>
        <dbReference type="SAM" id="Phobius"/>
    </source>
</evidence>
<sequence>MDILSDISAFVPLILVVLYLVTFRKNKDYIGYQQFCIYLIFISFISAFTAVLYYLKENNLIYSHVYFIGEFLLLSLFFKSILLQEQRKKANFLIISVSFALLILIIISFLGYFNLTAFHPLEILLCAIPILLLSAINLYNSYTNKLRFLYITIGVIVYKTISVLVFILQNFSNPIEGFKSFGRLLLALNSVFLLVYYGLIFFEWFKNFRHKKANS</sequence>
<protein>
    <recommendedName>
        <fullName evidence="4">YhhN-like protein</fullName>
    </recommendedName>
</protein>
<feature type="transmembrane region" description="Helical" evidence="1">
    <location>
        <begin position="61"/>
        <end position="78"/>
    </location>
</feature>
<keyword evidence="1" id="KW-0812">Transmembrane</keyword>
<feature type="transmembrane region" description="Helical" evidence="1">
    <location>
        <begin position="148"/>
        <end position="168"/>
    </location>
</feature>
<keyword evidence="1" id="KW-1133">Transmembrane helix</keyword>
<feature type="transmembrane region" description="Helical" evidence="1">
    <location>
        <begin position="35"/>
        <end position="55"/>
    </location>
</feature>
<evidence type="ECO:0000313" key="3">
    <source>
        <dbReference type="Proteomes" id="UP001597013"/>
    </source>
</evidence>
<organism evidence="2 3">
    <name type="scientific">Winogradskyella litorisediminis</name>
    <dbReference type="NCBI Taxonomy" id="1156618"/>
    <lineage>
        <taxon>Bacteria</taxon>
        <taxon>Pseudomonadati</taxon>
        <taxon>Bacteroidota</taxon>
        <taxon>Flavobacteriia</taxon>
        <taxon>Flavobacteriales</taxon>
        <taxon>Flavobacteriaceae</taxon>
        <taxon>Winogradskyella</taxon>
    </lineage>
</organism>
<feature type="transmembrane region" description="Helical" evidence="1">
    <location>
        <begin position="90"/>
        <end position="111"/>
    </location>
</feature>
<comment type="caution">
    <text evidence="2">The sequence shown here is derived from an EMBL/GenBank/DDBJ whole genome shotgun (WGS) entry which is preliminary data.</text>
</comment>
<keyword evidence="1" id="KW-0472">Membrane</keyword>
<feature type="transmembrane region" description="Helical" evidence="1">
    <location>
        <begin position="180"/>
        <end position="202"/>
    </location>
</feature>
<reference evidence="3" key="1">
    <citation type="journal article" date="2019" name="Int. J. Syst. Evol. Microbiol.">
        <title>The Global Catalogue of Microorganisms (GCM) 10K type strain sequencing project: providing services to taxonomists for standard genome sequencing and annotation.</title>
        <authorList>
            <consortium name="The Broad Institute Genomics Platform"/>
            <consortium name="The Broad Institute Genome Sequencing Center for Infectious Disease"/>
            <person name="Wu L."/>
            <person name="Ma J."/>
        </authorList>
    </citation>
    <scope>NUCLEOTIDE SEQUENCE [LARGE SCALE GENOMIC DNA]</scope>
    <source>
        <strain evidence="3">CCUG 62215</strain>
    </source>
</reference>
<dbReference type="EMBL" id="JBHTJL010000009">
    <property type="protein sequence ID" value="MFD1062396.1"/>
    <property type="molecule type" value="Genomic_DNA"/>
</dbReference>
<name>A0ABW3N835_9FLAO</name>
<proteinExistence type="predicted"/>
<evidence type="ECO:0000313" key="2">
    <source>
        <dbReference type="EMBL" id="MFD1062396.1"/>
    </source>
</evidence>